<proteinExistence type="predicted"/>
<dbReference type="Proteomes" id="UP000887566">
    <property type="component" value="Unplaced"/>
</dbReference>
<feature type="region of interest" description="Disordered" evidence="1">
    <location>
        <begin position="1"/>
        <end position="46"/>
    </location>
</feature>
<evidence type="ECO:0000313" key="3">
    <source>
        <dbReference type="WBParaSite" id="PSAMB.scaffold1662size28924.g14313.t1"/>
    </source>
</evidence>
<sequence>MPAPVSVKNDTIGKAVVSTEQSEIEQMQSNPTRKKTNKDKHGKHKYPCIGKRRKRAFFREMALMRKKKINGVNPTVVMSDSAGQTSRDRQALELDRTQAPEVVHVRDNAHDSSNSEMVGVGAPEVVVRARDIAQYSSTSKMVGVRAREVVRVWDMAQYSNTSKMVGIRAPEVVHERNIAHNSSDSRMVDVQAPEVVHERDATHCRTNSDFACAPEPVVIVVQPIAHNSSISVAPKSIPCIRCDVEGTIILICKHAVCRRCELIKHWSANAQMCEYCASIDQLKRDSARIERQLKKSLHVTKSTQPTTIASSEVIRGRCATLHAVILQLAGAEDTQHETTEAVALVLRYLKRYPAVAMGIAEKNKKIFD</sequence>
<organism evidence="2 3">
    <name type="scientific">Plectus sambesii</name>
    <dbReference type="NCBI Taxonomy" id="2011161"/>
    <lineage>
        <taxon>Eukaryota</taxon>
        <taxon>Metazoa</taxon>
        <taxon>Ecdysozoa</taxon>
        <taxon>Nematoda</taxon>
        <taxon>Chromadorea</taxon>
        <taxon>Plectida</taxon>
        <taxon>Plectina</taxon>
        <taxon>Plectoidea</taxon>
        <taxon>Plectidae</taxon>
        <taxon>Plectus</taxon>
    </lineage>
</organism>
<feature type="compositionally biased region" description="Polar residues" evidence="1">
    <location>
        <begin position="18"/>
        <end position="31"/>
    </location>
</feature>
<reference evidence="3" key="1">
    <citation type="submission" date="2022-11" db="UniProtKB">
        <authorList>
            <consortium name="WormBaseParasite"/>
        </authorList>
    </citation>
    <scope>IDENTIFICATION</scope>
</reference>
<keyword evidence="2" id="KW-1185">Reference proteome</keyword>
<protein>
    <submittedName>
        <fullName evidence="3">RING-type domain-containing protein</fullName>
    </submittedName>
</protein>
<evidence type="ECO:0000256" key="1">
    <source>
        <dbReference type="SAM" id="MobiDB-lite"/>
    </source>
</evidence>
<dbReference type="WBParaSite" id="PSAMB.scaffold1662size28924.g14313.t1">
    <property type="protein sequence ID" value="PSAMB.scaffold1662size28924.g14313.t1"/>
    <property type="gene ID" value="PSAMB.scaffold1662size28924.g14313"/>
</dbReference>
<feature type="compositionally biased region" description="Basic residues" evidence="1">
    <location>
        <begin position="32"/>
        <end position="46"/>
    </location>
</feature>
<name>A0A914V8L0_9BILA</name>
<dbReference type="AlphaFoldDB" id="A0A914V8L0"/>
<accession>A0A914V8L0</accession>
<evidence type="ECO:0000313" key="2">
    <source>
        <dbReference type="Proteomes" id="UP000887566"/>
    </source>
</evidence>